<dbReference type="PROSITE" id="PS50294">
    <property type="entry name" value="WD_REPEATS_REGION"/>
    <property type="match status" value="3"/>
</dbReference>
<dbReference type="SMART" id="SM00320">
    <property type="entry name" value="WD40"/>
    <property type="match status" value="6"/>
</dbReference>
<keyword evidence="5" id="KW-1185">Reference proteome</keyword>
<evidence type="ECO:0000256" key="3">
    <source>
        <dbReference type="PROSITE-ProRule" id="PRU00221"/>
    </source>
</evidence>
<dbReference type="PANTHER" id="PTHR14221:SF31">
    <property type="entry name" value="TRANSDUCIN_WD40 REPEAT-LIKE SUPERFAMILY PROTEIN"/>
    <property type="match status" value="1"/>
</dbReference>
<dbReference type="SUPFAM" id="SSF50978">
    <property type="entry name" value="WD40 repeat-like"/>
    <property type="match status" value="1"/>
</dbReference>
<dbReference type="Gene3D" id="2.130.10.10">
    <property type="entry name" value="YVTN repeat-like/Quinoprotein amine dehydrogenase"/>
    <property type="match status" value="2"/>
</dbReference>
<dbReference type="InterPro" id="IPR040324">
    <property type="entry name" value="WDR44/Dgr2"/>
</dbReference>
<evidence type="ECO:0000313" key="4">
    <source>
        <dbReference type="EMBL" id="CAI9109006.1"/>
    </source>
</evidence>
<dbReference type="InterPro" id="IPR036322">
    <property type="entry name" value="WD40_repeat_dom_sf"/>
</dbReference>
<organism evidence="4 5">
    <name type="scientific">Oldenlandia corymbosa var. corymbosa</name>
    <dbReference type="NCBI Taxonomy" id="529605"/>
    <lineage>
        <taxon>Eukaryota</taxon>
        <taxon>Viridiplantae</taxon>
        <taxon>Streptophyta</taxon>
        <taxon>Embryophyta</taxon>
        <taxon>Tracheophyta</taxon>
        <taxon>Spermatophyta</taxon>
        <taxon>Magnoliopsida</taxon>
        <taxon>eudicotyledons</taxon>
        <taxon>Gunneridae</taxon>
        <taxon>Pentapetalae</taxon>
        <taxon>asterids</taxon>
        <taxon>lamiids</taxon>
        <taxon>Gentianales</taxon>
        <taxon>Rubiaceae</taxon>
        <taxon>Rubioideae</taxon>
        <taxon>Spermacoceae</taxon>
        <taxon>Hedyotis-Oldenlandia complex</taxon>
        <taxon>Oldenlandia</taxon>
    </lineage>
</organism>
<sequence length="662" mass="73284">MLGFDERDELFFDAEESLSSESIVSAENIVSDTLGYGIWLDELKSVKERRESFLVKMGLMEVSSSNVMALDESETTQRVVECGGAVSSSCTSSVENYIGSDCRESNGEANCMIEESSSECSDDLFICTEGDSSSNGELEDSQAGARAKDYGHCDQKKKKTRGWLKVLKHKMKNCRSIDAAEPGKPRGEAGKVTQIKVEQKKKKFMEFTAVYAGQEINGHKGLISTMKFSPDGQFVASGGEDGIVRIWSVSLTEAVCSTSDCNVRNDQTKSSSSFRKKRLMNASVILPKKVFHINELPLHEFHGHTADILDLAWSSSNQILSASKDNTVRLWQVGSNGCLGVFLHTNYVTCIQFNPIDDRYFISGSIDGKLRIWGVPQKRVVDWADTRDVVSAVCYQPNGKGFVAGCVSGICHFYELHGTEPSLHAEMHIGGRKKSSGNRITGIKYLDNDSHRVMITSEDSKIRILDGLDIVHKYRGPTKSGSQTSASFTSSGQHIVSVGDDSRICIWNYDNLHVKSSKAKKSARACEYFFSHCASVAIPWSGMVTEKEGQLDDCASPVNILHPADRDQDRFSLTSWFSMDISSKGAATWPAEKLPLWEVPRLEQSNLSFRSLDDSLPEQLQKENNNTRNCQKFSATWGTVIVTAGWDGKIRTFHNFGLPIKS</sequence>
<reference evidence="4" key="1">
    <citation type="submission" date="2023-03" db="EMBL/GenBank/DDBJ databases">
        <authorList>
            <person name="Julca I."/>
        </authorList>
    </citation>
    <scope>NUCLEOTIDE SEQUENCE</scope>
</reference>
<feature type="repeat" description="WD" evidence="3">
    <location>
        <begin position="216"/>
        <end position="257"/>
    </location>
</feature>
<proteinExistence type="predicted"/>
<keyword evidence="1 3" id="KW-0853">WD repeat</keyword>
<dbReference type="PRINTS" id="PR00320">
    <property type="entry name" value="GPROTEINBRPT"/>
</dbReference>
<gene>
    <name evidence="4" type="ORF">OLC1_LOCUS16980</name>
</gene>
<dbReference type="Proteomes" id="UP001161247">
    <property type="component" value="Chromosome 6"/>
</dbReference>
<evidence type="ECO:0000256" key="1">
    <source>
        <dbReference type="ARBA" id="ARBA00022574"/>
    </source>
</evidence>
<feature type="repeat" description="WD" evidence="3">
    <location>
        <begin position="301"/>
        <end position="341"/>
    </location>
</feature>
<dbReference type="InterPro" id="IPR001680">
    <property type="entry name" value="WD40_rpt"/>
</dbReference>
<accession>A0AAV1DPP8</accession>
<protein>
    <submittedName>
        <fullName evidence="4">OLC1v1008735C1</fullName>
    </submittedName>
</protein>
<dbReference type="PANTHER" id="PTHR14221">
    <property type="entry name" value="WD REPEAT DOMAIN 44"/>
    <property type="match status" value="1"/>
</dbReference>
<evidence type="ECO:0000313" key="5">
    <source>
        <dbReference type="Proteomes" id="UP001161247"/>
    </source>
</evidence>
<name>A0AAV1DPP8_OLDCO</name>
<keyword evidence="2" id="KW-0677">Repeat</keyword>
<dbReference type="Pfam" id="PF00400">
    <property type="entry name" value="WD40"/>
    <property type="match status" value="4"/>
</dbReference>
<dbReference type="AlphaFoldDB" id="A0AAV1DPP8"/>
<dbReference type="InterPro" id="IPR020472">
    <property type="entry name" value="WD40_PAC1"/>
</dbReference>
<feature type="repeat" description="WD" evidence="3">
    <location>
        <begin position="341"/>
        <end position="373"/>
    </location>
</feature>
<dbReference type="PROSITE" id="PS50082">
    <property type="entry name" value="WD_REPEATS_2"/>
    <property type="match status" value="3"/>
</dbReference>
<evidence type="ECO:0000256" key="2">
    <source>
        <dbReference type="ARBA" id="ARBA00022737"/>
    </source>
</evidence>
<dbReference type="EMBL" id="OX459123">
    <property type="protein sequence ID" value="CAI9109006.1"/>
    <property type="molecule type" value="Genomic_DNA"/>
</dbReference>
<dbReference type="InterPro" id="IPR015943">
    <property type="entry name" value="WD40/YVTN_repeat-like_dom_sf"/>
</dbReference>